<dbReference type="Proteomes" id="UP000747110">
    <property type="component" value="Unassembled WGS sequence"/>
</dbReference>
<dbReference type="Gene3D" id="1.10.287.110">
    <property type="entry name" value="DnaJ domain"/>
    <property type="match status" value="1"/>
</dbReference>
<dbReference type="Pfam" id="PF00226">
    <property type="entry name" value="DnaJ"/>
    <property type="match status" value="1"/>
</dbReference>
<dbReference type="PROSITE" id="PS00636">
    <property type="entry name" value="DNAJ_1"/>
    <property type="match status" value="1"/>
</dbReference>
<dbReference type="PANTHER" id="PTHR43096">
    <property type="entry name" value="DNAJ HOMOLOG 1, MITOCHONDRIAL-RELATED"/>
    <property type="match status" value="1"/>
</dbReference>
<evidence type="ECO:0000313" key="4">
    <source>
        <dbReference type="EMBL" id="GIL87395.1"/>
    </source>
</evidence>
<dbReference type="SUPFAM" id="SSF46565">
    <property type="entry name" value="Chaperone J-domain"/>
    <property type="match status" value="1"/>
</dbReference>
<gene>
    <name evidence="4" type="ORF">Vretifemale_15522</name>
</gene>
<proteinExistence type="predicted"/>
<dbReference type="CDD" id="cd06257">
    <property type="entry name" value="DnaJ"/>
    <property type="match status" value="1"/>
</dbReference>
<organism evidence="4 5">
    <name type="scientific">Volvox reticuliferus</name>
    <dbReference type="NCBI Taxonomy" id="1737510"/>
    <lineage>
        <taxon>Eukaryota</taxon>
        <taxon>Viridiplantae</taxon>
        <taxon>Chlorophyta</taxon>
        <taxon>core chlorophytes</taxon>
        <taxon>Chlorophyceae</taxon>
        <taxon>CS clade</taxon>
        <taxon>Chlamydomonadales</taxon>
        <taxon>Volvocaceae</taxon>
        <taxon>Volvox</taxon>
    </lineage>
</organism>
<evidence type="ECO:0000256" key="1">
    <source>
        <dbReference type="ARBA" id="ARBA00023186"/>
    </source>
</evidence>
<dbReference type="InterPro" id="IPR036869">
    <property type="entry name" value="J_dom_sf"/>
</dbReference>
<dbReference type="EMBL" id="BNCP01000039">
    <property type="protein sequence ID" value="GIL87395.1"/>
    <property type="molecule type" value="Genomic_DNA"/>
</dbReference>
<sequence length="249" mass="26025">MQVGICSFSVNKSNIFIFAKPTRTVVIRSSSRADGGHTHRPHTLYGLLGIKRSATLAEIRAAYRNAARQLHPDTNASPAAQEDFQRIKAAYEILGDSSLRKLYDNVGLQALGPKFATLWSYLGNGSDDAGAPGDEQRGVRAGPGGGGVRGRDVHLVLGIMLSEAAQGTEKVLSYAAMATCEDCQLLGTRAAVVQSRSGRSHSRGRGAGSGSPSMRGGRCGSLRRTPGRPAGTAGGVSRSQPGTKGPRPA</sequence>
<dbReference type="PROSITE" id="PS50076">
    <property type="entry name" value="DNAJ_2"/>
    <property type="match status" value="1"/>
</dbReference>
<dbReference type="PANTHER" id="PTHR43096:SF52">
    <property type="entry name" value="DNAJ HOMOLOG 1, MITOCHONDRIAL-RELATED"/>
    <property type="match status" value="1"/>
</dbReference>
<evidence type="ECO:0000256" key="2">
    <source>
        <dbReference type="SAM" id="MobiDB-lite"/>
    </source>
</evidence>
<feature type="domain" description="J" evidence="3">
    <location>
        <begin position="43"/>
        <end position="107"/>
    </location>
</feature>
<dbReference type="AlphaFoldDB" id="A0A8J4FRM4"/>
<name>A0A8J4FRM4_9CHLO</name>
<feature type="region of interest" description="Disordered" evidence="2">
    <location>
        <begin position="194"/>
        <end position="249"/>
    </location>
</feature>
<accession>A0A8J4FRM4</accession>
<keyword evidence="1" id="KW-0143">Chaperone</keyword>
<dbReference type="GO" id="GO:0051082">
    <property type="term" value="F:unfolded protein binding"/>
    <property type="evidence" value="ECO:0007669"/>
    <property type="project" value="TreeGrafter"/>
</dbReference>
<comment type="caution">
    <text evidence="4">The sequence shown here is derived from an EMBL/GenBank/DDBJ whole genome shotgun (WGS) entry which is preliminary data.</text>
</comment>
<reference evidence="4" key="1">
    <citation type="journal article" date="2021" name="Proc. Natl. Acad. Sci. U.S.A.">
        <title>Three genomes in the algal genus Volvox reveal the fate of a haploid sex-determining region after a transition to homothallism.</title>
        <authorList>
            <person name="Yamamoto K."/>
            <person name="Hamaji T."/>
            <person name="Kawai-Toyooka H."/>
            <person name="Matsuzaki R."/>
            <person name="Takahashi F."/>
            <person name="Nishimura Y."/>
            <person name="Kawachi M."/>
            <person name="Noguchi H."/>
            <person name="Minakuchi Y."/>
            <person name="Umen J.G."/>
            <person name="Toyoda A."/>
            <person name="Nozaki H."/>
        </authorList>
    </citation>
    <scope>NUCLEOTIDE SEQUENCE</scope>
    <source>
        <strain evidence="4">NIES-3786</strain>
    </source>
</reference>
<protein>
    <recommendedName>
        <fullName evidence="3">J domain-containing protein</fullName>
    </recommendedName>
</protein>
<dbReference type="GO" id="GO:0005737">
    <property type="term" value="C:cytoplasm"/>
    <property type="evidence" value="ECO:0007669"/>
    <property type="project" value="TreeGrafter"/>
</dbReference>
<dbReference type="PRINTS" id="PR00625">
    <property type="entry name" value="JDOMAIN"/>
</dbReference>
<keyword evidence="5" id="KW-1185">Reference proteome</keyword>
<dbReference type="InterPro" id="IPR001623">
    <property type="entry name" value="DnaJ_domain"/>
</dbReference>
<evidence type="ECO:0000259" key="3">
    <source>
        <dbReference type="PROSITE" id="PS50076"/>
    </source>
</evidence>
<dbReference type="SMART" id="SM00271">
    <property type="entry name" value="DnaJ"/>
    <property type="match status" value="1"/>
</dbReference>
<evidence type="ECO:0000313" key="5">
    <source>
        <dbReference type="Proteomes" id="UP000747110"/>
    </source>
</evidence>
<dbReference type="OrthoDB" id="540730at2759"/>
<dbReference type="InterPro" id="IPR018253">
    <property type="entry name" value="DnaJ_domain_CS"/>
</dbReference>
<dbReference type="GO" id="GO:0042026">
    <property type="term" value="P:protein refolding"/>
    <property type="evidence" value="ECO:0007669"/>
    <property type="project" value="TreeGrafter"/>
</dbReference>